<dbReference type="AlphaFoldDB" id="A0AAU9NKE0"/>
<feature type="compositionally biased region" description="Basic residues" evidence="1">
    <location>
        <begin position="121"/>
        <end position="130"/>
    </location>
</feature>
<organism evidence="2 3">
    <name type="scientific">Lactuca virosa</name>
    <dbReference type="NCBI Taxonomy" id="75947"/>
    <lineage>
        <taxon>Eukaryota</taxon>
        <taxon>Viridiplantae</taxon>
        <taxon>Streptophyta</taxon>
        <taxon>Embryophyta</taxon>
        <taxon>Tracheophyta</taxon>
        <taxon>Spermatophyta</taxon>
        <taxon>Magnoliopsida</taxon>
        <taxon>eudicotyledons</taxon>
        <taxon>Gunneridae</taxon>
        <taxon>Pentapetalae</taxon>
        <taxon>asterids</taxon>
        <taxon>campanulids</taxon>
        <taxon>Asterales</taxon>
        <taxon>Asteraceae</taxon>
        <taxon>Cichorioideae</taxon>
        <taxon>Cichorieae</taxon>
        <taxon>Lactucinae</taxon>
        <taxon>Lactuca</taxon>
    </lineage>
</organism>
<protein>
    <submittedName>
        <fullName evidence="2">Uncharacterized protein</fullName>
    </submittedName>
</protein>
<sequence>MGVLLPKGVEGTSRVGKASKKTKKHESQIEKEVTKPVQELATKDVQKEVVPSKIGVLKRTKKPTHRPRHSPERPIIEEVPVEPFSSPKEGSILKIRKIRKPQLNRRGVKIRDVPAPVSPALKKRKSHEVVKKIQKKKKQLEDPLDEVVVETDFESGSDKSPIHHEVHGFGFSSPQRDFPTHGVNI</sequence>
<reference evidence="2 3" key="1">
    <citation type="submission" date="2022-01" db="EMBL/GenBank/DDBJ databases">
        <authorList>
            <person name="Xiong W."/>
            <person name="Schranz E."/>
        </authorList>
    </citation>
    <scope>NUCLEOTIDE SEQUENCE [LARGE SCALE GENOMIC DNA]</scope>
</reference>
<feature type="compositionally biased region" description="Basic and acidic residues" evidence="1">
    <location>
        <begin position="25"/>
        <end position="34"/>
    </location>
</feature>
<gene>
    <name evidence="2" type="ORF">LVIROSA_LOCUS24553</name>
</gene>
<proteinExistence type="predicted"/>
<accession>A0AAU9NKE0</accession>
<evidence type="ECO:0000313" key="2">
    <source>
        <dbReference type="EMBL" id="CAH1438286.1"/>
    </source>
</evidence>
<name>A0AAU9NKE0_9ASTR</name>
<keyword evidence="3" id="KW-1185">Reference proteome</keyword>
<evidence type="ECO:0000256" key="1">
    <source>
        <dbReference type="SAM" id="MobiDB-lite"/>
    </source>
</evidence>
<feature type="region of interest" description="Disordered" evidence="1">
    <location>
        <begin position="154"/>
        <end position="185"/>
    </location>
</feature>
<dbReference type="EMBL" id="CAKMRJ010004445">
    <property type="protein sequence ID" value="CAH1438286.1"/>
    <property type="molecule type" value="Genomic_DNA"/>
</dbReference>
<feature type="compositionally biased region" description="Basic residues" evidence="1">
    <location>
        <begin position="56"/>
        <end position="68"/>
    </location>
</feature>
<feature type="region of interest" description="Disordered" evidence="1">
    <location>
        <begin position="106"/>
        <end position="130"/>
    </location>
</feature>
<feature type="region of interest" description="Disordered" evidence="1">
    <location>
        <begin position="1"/>
        <end position="35"/>
    </location>
</feature>
<feature type="compositionally biased region" description="Basic and acidic residues" evidence="1">
    <location>
        <begin position="156"/>
        <end position="167"/>
    </location>
</feature>
<evidence type="ECO:0000313" key="3">
    <source>
        <dbReference type="Proteomes" id="UP001157418"/>
    </source>
</evidence>
<dbReference type="Proteomes" id="UP001157418">
    <property type="component" value="Unassembled WGS sequence"/>
</dbReference>
<feature type="region of interest" description="Disordered" evidence="1">
    <location>
        <begin position="53"/>
        <end position="87"/>
    </location>
</feature>
<comment type="caution">
    <text evidence="2">The sequence shown here is derived from an EMBL/GenBank/DDBJ whole genome shotgun (WGS) entry which is preliminary data.</text>
</comment>